<proteinExistence type="predicted"/>
<protein>
    <submittedName>
        <fullName evidence="1">Uncharacterized protein</fullName>
    </submittedName>
</protein>
<reference evidence="1 2" key="1">
    <citation type="journal article" date="2020" name="Phytopathology">
        <title>Genome Sequence Resources of Colletotrichum truncatum, C. plurivorum, C. musicola, and C. sojae: Four Species Pathogenic to Soybean (Glycine max).</title>
        <authorList>
            <person name="Rogerio F."/>
            <person name="Boufleur T.R."/>
            <person name="Ciampi-Guillardi M."/>
            <person name="Sukno S.A."/>
            <person name="Thon M.R."/>
            <person name="Massola Junior N.S."/>
            <person name="Baroncelli R."/>
        </authorList>
    </citation>
    <scope>NUCLEOTIDE SEQUENCE [LARGE SCALE GENOMIC DNA]</scope>
    <source>
        <strain evidence="1 2">CMES1059</strain>
    </source>
</reference>
<keyword evidence="2" id="KW-1185">Reference proteome</keyword>
<dbReference type="Proteomes" id="UP000805649">
    <property type="component" value="Unassembled WGS sequence"/>
</dbReference>
<gene>
    <name evidence="1" type="ORF">CTRU02_208293</name>
</gene>
<sequence length="216" mass="23509">MEFSPSSPQNLLPRTHQNSPPPRLSQAYQHAEIPGPWSLSVTVKKLQSESTNGNGRQHDEPAIIRICDVDIVLSSGSVTITQGASGQVVITSTSEIDSVRQETLVEPGVEQPRPSSEISDSQVSIAEIIDTSTIRPHTPLGSSERRPHRPRPLRRARRVAVQSQMQGARLSSAFGLPFLRSPPSAPPPYTPGFWTSTAEETSVMSEIVDEFGVPMI</sequence>
<evidence type="ECO:0000313" key="1">
    <source>
        <dbReference type="EMBL" id="KAL0936078.1"/>
    </source>
</evidence>
<organism evidence="1 2">
    <name type="scientific">Colletotrichum truncatum</name>
    <name type="common">Anthracnose fungus</name>
    <name type="synonym">Colletotrichum capsici</name>
    <dbReference type="NCBI Taxonomy" id="5467"/>
    <lineage>
        <taxon>Eukaryota</taxon>
        <taxon>Fungi</taxon>
        <taxon>Dikarya</taxon>
        <taxon>Ascomycota</taxon>
        <taxon>Pezizomycotina</taxon>
        <taxon>Sordariomycetes</taxon>
        <taxon>Hypocreomycetidae</taxon>
        <taxon>Glomerellales</taxon>
        <taxon>Glomerellaceae</taxon>
        <taxon>Colletotrichum</taxon>
        <taxon>Colletotrichum truncatum species complex</taxon>
    </lineage>
</organism>
<evidence type="ECO:0000313" key="2">
    <source>
        <dbReference type="Proteomes" id="UP000805649"/>
    </source>
</evidence>
<dbReference type="EMBL" id="VUJX02000005">
    <property type="protein sequence ID" value="KAL0936078.1"/>
    <property type="molecule type" value="Genomic_DNA"/>
</dbReference>
<comment type="caution">
    <text evidence="1">The sequence shown here is derived from an EMBL/GenBank/DDBJ whole genome shotgun (WGS) entry which is preliminary data.</text>
</comment>
<name>A0ACC3YVV5_COLTU</name>
<accession>A0ACC3YVV5</accession>